<reference evidence="2 3" key="1">
    <citation type="journal article" date="2011" name="Genome Res.">
        <title>Phylogeny-wide analysis of social amoeba genomes highlights ancient origins for complex intercellular communication.</title>
        <authorList>
            <person name="Heidel A.J."/>
            <person name="Lawal H.M."/>
            <person name="Felder M."/>
            <person name="Schilde C."/>
            <person name="Helps N.R."/>
            <person name="Tunggal B."/>
            <person name="Rivero F."/>
            <person name="John U."/>
            <person name="Schleicher M."/>
            <person name="Eichinger L."/>
            <person name="Platzer M."/>
            <person name="Noegel A.A."/>
            <person name="Schaap P."/>
            <person name="Gloeckner G."/>
        </authorList>
    </citation>
    <scope>NUCLEOTIDE SEQUENCE [LARGE SCALE GENOMIC DNA]</scope>
    <source>
        <strain evidence="3">ATCC 26659 / Pp 5 / PN500</strain>
    </source>
</reference>
<organism evidence="2 3">
    <name type="scientific">Heterostelium pallidum (strain ATCC 26659 / Pp 5 / PN500)</name>
    <name type="common">Cellular slime mold</name>
    <name type="synonym">Polysphondylium pallidum</name>
    <dbReference type="NCBI Taxonomy" id="670386"/>
    <lineage>
        <taxon>Eukaryota</taxon>
        <taxon>Amoebozoa</taxon>
        <taxon>Evosea</taxon>
        <taxon>Eumycetozoa</taxon>
        <taxon>Dictyostelia</taxon>
        <taxon>Acytosteliales</taxon>
        <taxon>Acytosteliaceae</taxon>
        <taxon>Heterostelium</taxon>
    </lineage>
</organism>
<feature type="compositionally biased region" description="Basic and acidic residues" evidence="1">
    <location>
        <begin position="52"/>
        <end position="65"/>
    </location>
</feature>
<dbReference type="GeneID" id="31359770"/>
<dbReference type="InParanoid" id="D3B749"/>
<gene>
    <name evidence="2" type="ORF">PPL_04283</name>
</gene>
<proteinExistence type="predicted"/>
<keyword evidence="3" id="KW-1185">Reference proteome</keyword>
<evidence type="ECO:0000313" key="2">
    <source>
        <dbReference type="EMBL" id="EFA82592.1"/>
    </source>
</evidence>
<dbReference type="Proteomes" id="UP000001396">
    <property type="component" value="Unassembled WGS sequence"/>
</dbReference>
<sequence length="209" mass="24854">MSSQFGSNLILADIKISTYMHIFIVHVGLFLERYGNLEYLHKPQQQEQQQEQQKHEQQQEQQEQQKQHLSNRFQLVSVLYGVDENIDSAYYSWWDGHIIDYNKKDNTYRVAFKDEVIANYYSVDYITIQSATESISNDRLVEGRYVLYTYKTDKTHVFYAAVINSIITKKNKKTLTIRLLKTNEIIENVNPDDCYEFFIENHQAQAFFH</sequence>
<dbReference type="EMBL" id="ADBJ01000018">
    <property type="protein sequence ID" value="EFA82592.1"/>
    <property type="molecule type" value="Genomic_DNA"/>
</dbReference>
<name>D3B749_HETP5</name>
<comment type="caution">
    <text evidence="2">The sequence shown here is derived from an EMBL/GenBank/DDBJ whole genome shotgun (WGS) entry which is preliminary data.</text>
</comment>
<dbReference type="AlphaFoldDB" id="D3B749"/>
<feature type="region of interest" description="Disordered" evidence="1">
    <location>
        <begin position="43"/>
        <end position="65"/>
    </location>
</feature>
<evidence type="ECO:0000313" key="3">
    <source>
        <dbReference type="Proteomes" id="UP000001396"/>
    </source>
</evidence>
<accession>D3B749</accession>
<evidence type="ECO:0000256" key="1">
    <source>
        <dbReference type="SAM" id="MobiDB-lite"/>
    </source>
</evidence>
<dbReference type="RefSeq" id="XP_020434709.1">
    <property type="nucleotide sequence ID" value="XM_020575189.1"/>
</dbReference>
<protein>
    <submittedName>
        <fullName evidence="2">Uncharacterized protein</fullName>
    </submittedName>
</protein>